<dbReference type="Proteomes" id="UP000019141">
    <property type="component" value="Unassembled WGS sequence"/>
</dbReference>
<feature type="transmembrane region" description="Helical" evidence="1">
    <location>
        <begin position="422"/>
        <end position="442"/>
    </location>
</feature>
<dbReference type="HOGENOM" id="CLU_440556_0_0_7"/>
<reference evidence="2 3" key="1">
    <citation type="journal article" date="2014" name="Nature">
        <title>An environmental bacterial taxon with a large and distinct metabolic repertoire.</title>
        <authorList>
            <person name="Wilson M.C."/>
            <person name="Mori T."/>
            <person name="Ruckert C."/>
            <person name="Uria A.R."/>
            <person name="Helf M.J."/>
            <person name="Takada K."/>
            <person name="Gernert C."/>
            <person name="Steffens U.A."/>
            <person name="Heycke N."/>
            <person name="Schmitt S."/>
            <person name="Rinke C."/>
            <person name="Helfrich E.J."/>
            <person name="Brachmann A.O."/>
            <person name="Gurgui C."/>
            <person name="Wakimoto T."/>
            <person name="Kracht M."/>
            <person name="Crusemann M."/>
            <person name="Hentschel U."/>
            <person name="Abe I."/>
            <person name="Matsunaga S."/>
            <person name="Kalinowski J."/>
            <person name="Takeyama H."/>
            <person name="Piel J."/>
        </authorList>
    </citation>
    <scope>NUCLEOTIDE SEQUENCE [LARGE SCALE GENOMIC DNA]</scope>
    <source>
        <strain evidence="3">TSY1</strain>
    </source>
</reference>
<dbReference type="EMBL" id="AZHW01000060">
    <property type="protein sequence ID" value="ETX03332.1"/>
    <property type="molecule type" value="Genomic_DNA"/>
</dbReference>
<feature type="transmembrane region" description="Helical" evidence="1">
    <location>
        <begin position="216"/>
        <end position="236"/>
    </location>
</feature>
<gene>
    <name evidence="2" type="ORF">ETSY1_00340</name>
</gene>
<feature type="transmembrane region" description="Helical" evidence="1">
    <location>
        <begin position="248"/>
        <end position="269"/>
    </location>
</feature>
<feature type="transmembrane region" description="Helical" evidence="1">
    <location>
        <begin position="335"/>
        <end position="354"/>
    </location>
</feature>
<feature type="transmembrane region" description="Helical" evidence="1">
    <location>
        <begin position="187"/>
        <end position="204"/>
    </location>
</feature>
<name>W4M0Z6_ENTF1</name>
<evidence type="ECO:0000313" key="2">
    <source>
        <dbReference type="EMBL" id="ETX03332.1"/>
    </source>
</evidence>
<keyword evidence="1" id="KW-0812">Transmembrane</keyword>
<keyword evidence="3" id="KW-1185">Reference proteome</keyword>
<comment type="caution">
    <text evidence="2">The sequence shown here is derived from an EMBL/GenBank/DDBJ whole genome shotgun (WGS) entry which is preliminary data.</text>
</comment>
<keyword evidence="1" id="KW-0472">Membrane</keyword>
<feature type="transmembrane region" description="Helical" evidence="1">
    <location>
        <begin position="56"/>
        <end position="77"/>
    </location>
</feature>
<protein>
    <recommendedName>
        <fullName evidence="4">Glycosyltransferase RgtA/B/C/D-like domain-containing protein</fullName>
    </recommendedName>
</protein>
<evidence type="ECO:0000256" key="1">
    <source>
        <dbReference type="SAM" id="Phobius"/>
    </source>
</evidence>
<feature type="transmembrane region" description="Helical" evidence="1">
    <location>
        <begin position="390"/>
        <end position="410"/>
    </location>
</feature>
<feature type="transmembrane region" description="Helical" evidence="1">
    <location>
        <begin position="366"/>
        <end position="384"/>
    </location>
</feature>
<keyword evidence="1" id="KW-1133">Transmembrane helix</keyword>
<sequence>MIHVIAYFYHPNDVSGGNLIGSDPYYWMVVFRDLVESGEWFNLVIERSNAPYGESWFRTHPFLLLLLLVYAPLRLFLETPVAIHYSAIVLPPLLHLMTAVVGMWASAPLLGRQKYWVVPVLAFQFPILIQGVPGRADHHLVMLMIFLLTLGCCLRVLLAEKKVRAAFWAGMLAGLGLWISVEMMLGLALAYSVMGLFWLFSEVCRLDGPSVLRANLALCVGVVLSLGIAVLLEYPLGQHLTPEYDRVSVVYLVMTLLALCVWGGIFLCVRGGANMSRPAIRLLLLGGGVMAALAALALAYPDFYQGPLGRNDDQEMLHLLNEATGEMVAAHKSSLNWWLATLIPPLIGVGLVRWAMAREQAVPKKLGWAGLAAILVMFVLLVFFYKIRFWVYSTALTALLVAGFVGWVVDYSHQHMRHLTGALVRIPTILIAILGSLALLAAPSGSKMSVDTAGCKTIDIAPSLNQFQEEAIVFSALLFDGPELLYRTPHAVLGTPYHRNKQGIIDTFRAMRSPASGAIPAMIVERGIDYILVCKTGDPSRFLAAPIDAGSLYTHLVTGQPPPWLQPVPLTEPRARNYALYKVNIDASH</sequence>
<organism evidence="2 3">
    <name type="scientific">Entotheonella factor</name>
    <dbReference type="NCBI Taxonomy" id="1429438"/>
    <lineage>
        <taxon>Bacteria</taxon>
        <taxon>Pseudomonadati</taxon>
        <taxon>Nitrospinota/Tectimicrobiota group</taxon>
        <taxon>Candidatus Tectimicrobiota</taxon>
        <taxon>Candidatus Entotheonellia</taxon>
        <taxon>Candidatus Entotheonellales</taxon>
        <taxon>Candidatus Entotheonellaceae</taxon>
        <taxon>Candidatus Entotheonella</taxon>
    </lineage>
</organism>
<feature type="transmembrane region" description="Helical" evidence="1">
    <location>
        <begin position="281"/>
        <end position="300"/>
    </location>
</feature>
<accession>W4M0Z6</accession>
<dbReference type="AlphaFoldDB" id="W4M0Z6"/>
<evidence type="ECO:0000313" key="3">
    <source>
        <dbReference type="Proteomes" id="UP000019141"/>
    </source>
</evidence>
<feature type="transmembrane region" description="Helical" evidence="1">
    <location>
        <begin position="83"/>
        <end position="103"/>
    </location>
</feature>
<feature type="transmembrane region" description="Helical" evidence="1">
    <location>
        <begin position="139"/>
        <end position="158"/>
    </location>
</feature>
<proteinExistence type="predicted"/>
<evidence type="ECO:0008006" key="4">
    <source>
        <dbReference type="Google" id="ProtNLM"/>
    </source>
</evidence>
<feature type="transmembrane region" description="Helical" evidence="1">
    <location>
        <begin position="115"/>
        <end position="133"/>
    </location>
</feature>